<organism evidence="2 3">
    <name type="scientific">Stylosanthes scabra</name>
    <dbReference type="NCBI Taxonomy" id="79078"/>
    <lineage>
        <taxon>Eukaryota</taxon>
        <taxon>Viridiplantae</taxon>
        <taxon>Streptophyta</taxon>
        <taxon>Embryophyta</taxon>
        <taxon>Tracheophyta</taxon>
        <taxon>Spermatophyta</taxon>
        <taxon>Magnoliopsida</taxon>
        <taxon>eudicotyledons</taxon>
        <taxon>Gunneridae</taxon>
        <taxon>Pentapetalae</taxon>
        <taxon>rosids</taxon>
        <taxon>fabids</taxon>
        <taxon>Fabales</taxon>
        <taxon>Fabaceae</taxon>
        <taxon>Papilionoideae</taxon>
        <taxon>50 kb inversion clade</taxon>
        <taxon>dalbergioids sensu lato</taxon>
        <taxon>Dalbergieae</taxon>
        <taxon>Pterocarpus clade</taxon>
        <taxon>Stylosanthes</taxon>
    </lineage>
</organism>
<feature type="non-terminal residue" evidence="2">
    <location>
        <position position="1"/>
    </location>
</feature>
<evidence type="ECO:0000313" key="2">
    <source>
        <dbReference type="EMBL" id="MED6111247.1"/>
    </source>
</evidence>
<name>A0ABU6QHK3_9FABA</name>
<feature type="non-terminal residue" evidence="2">
    <location>
        <position position="57"/>
    </location>
</feature>
<evidence type="ECO:0000256" key="1">
    <source>
        <dbReference type="SAM" id="MobiDB-lite"/>
    </source>
</evidence>
<gene>
    <name evidence="2" type="ORF">PIB30_050800</name>
</gene>
<dbReference type="Proteomes" id="UP001341840">
    <property type="component" value="Unassembled WGS sequence"/>
</dbReference>
<dbReference type="EMBL" id="JASCZI010000353">
    <property type="protein sequence ID" value="MED6111247.1"/>
    <property type="molecule type" value="Genomic_DNA"/>
</dbReference>
<accession>A0ABU6QHK3</accession>
<comment type="caution">
    <text evidence="2">The sequence shown here is derived from an EMBL/GenBank/DDBJ whole genome shotgun (WGS) entry which is preliminary data.</text>
</comment>
<keyword evidence="3" id="KW-1185">Reference proteome</keyword>
<evidence type="ECO:0000313" key="3">
    <source>
        <dbReference type="Proteomes" id="UP001341840"/>
    </source>
</evidence>
<protein>
    <submittedName>
        <fullName evidence="2">Uncharacterized protein</fullName>
    </submittedName>
</protein>
<sequence>VAIRAELVGPNPLGRLAKTAKKGGPGWIFGPAEIKKPAKPAPLNPRVLAGRGGLARR</sequence>
<feature type="region of interest" description="Disordered" evidence="1">
    <location>
        <begin position="31"/>
        <end position="57"/>
    </location>
</feature>
<proteinExistence type="predicted"/>
<reference evidence="2 3" key="1">
    <citation type="journal article" date="2023" name="Plants (Basel)">
        <title>Bridging the Gap: Combining Genomics and Transcriptomics Approaches to Understand Stylosanthes scabra, an Orphan Legume from the Brazilian Caatinga.</title>
        <authorList>
            <person name="Ferreira-Neto J.R.C."/>
            <person name="da Silva M.D."/>
            <person name="Binneck E."/>
            <person name="de Melo N.F."/>
            <person name="da Silva R.H."/>
            <person name="de Melo A.L.T.M."/>
            <person name="Pandolfi V."/>
            <person name="Bustamante F.O."/>
            <person name="Brasileiro-Vidal A.C."/>
            <person name="Benko-Iseppon A.M."/>
        </authorList>
    </citation>
    <scope>NUCLEOTIDE SEQUENCE [LARGE SCALE GENOMIC DNA]</scope>
    <source>
        <tissue evidence="2">Leaves</tissue>
    </source>
</reference>